<proteinExistence type="predicted"/>
<gene>
    <name evidence="1" type="ORF">ACFQ1O_00150</name>
</gene>
<accession>A0ABW3HXZ2</accession>
<name>A0ABW3HXZ2_9FLAO</name>
<reference evidence="2" key="1">
    <citation type="journal article" date="2019" name="Int. J. Syst. Evol. Microbiol.">
        <title>The Global Catalogue of Microorganisms (GCM) 10K type strain sequencing project: providing services to taxonomists for standard genome sequencing and annotation.</title>
        <authorList>
            <consortium name="The Broad Institute Genomics Platform"/>
            <consortium name="The Broad Institute Genome Sequencing Center for Infectious Disease"/>
            <person name="Wu L."/>
            <person name="Ma J."/>
        </authorList>
    </citation>
    <scope>NUCLEOTIDE SEQUENCE [LARGE SCALE GENOMIC DNA]</scope>
    <source>
        <strain evidence="2">CCUG 62114</strain>
    </source>
</reference>
<dbReference type="RefSeq" id="WP_377712046.1">
    <property type="nucleotide sequence ID" value="NZ_JBHTJM010000001.1"/>
</dbReference>
<sequence>MKEIKTIPIYNRKSQKLTSITESEFKAIKDDVDERFFIVEGEFVMVKSRFFRTEHLVTHQKLYIKDKKITFQKQKGIDYKKVLFILESPHRHEYDYEKNFSPRMPLYGNLNTFQSHFESLMFELTEEENYAYEVVLYNPVPYQTSLHYLLKRNVKEQTRFKFWLYGWLELKYHREFDRYLNQYKFDYYLNASTRMYKSIISYKLSTLVNTEYQVYHPSSGFWNRKEAKFGIKKIIHLDDSHFLFHLPKEEERNSIS</sequence>
<dbReference type="EMBL" id="JBHTJM010000001">
    <property type="protein sequence ID" value="MFD0962409.1"/>
    <property type="molecule type" value="Genomic_DNA"/>
</dbReference>
<evidence type="ECO:0000313" key="2">
    <source>
        <dbReference type="Proteomes" id="UP001596997"/>
    </source>
</evidence>
<protein>
    <submittedName>
        <fullName evidence="1">Uncharacterized protein</fullName>
    </submittedName>
</protein>
<comment type="caution">
    <text evidence="1">The sequence shown here is derived from an EMBL/GenBank/DDBJ whole genome shotgun (WGS) entry which is preliminary data.</text>
</comment>
<organism evidence="1 2">
    <name type="scientific">Pseudofulvibacter geojedonensis</name>
    <dbReference type="NCBI Taxonomy" id="1123758"/>
    <lineage>
        <taxon>Bacteria</taxon>
        <taxon>Pseudomonadati</taxon>
        <taxon>Bacteroidota</taxon>
        <taxon>Flavobacteriia</taxon>
        <taxon>Flavobacteriales</taxon>
        <taxon>Flavobacteriaceae</taxon>
        <taxon>Pseudofulvibacter</taxon>
    </lineage>
</organism>
<evidence type="ECO:0000313" key="1">
    <source>
        <dbReference type="EMBL" id="MFD0962409.1"/>
    </source>
</evidence>
<dbReference type="Proteomes" id="UP001596997">
    <property type="component" value="Unassembled WGS sequence"/>
</dbReference>
<keyword evidence="2" id="KW-1185">Reference proteome</keyword>